<protein>
    <submittedName>
        <fullName evidence="2">Uncharacterized protein</fullName>
    </submittedName>
</protein>
<reference evidence="2" key="1">
    <citation type="submission" date="2014-05" db="EMBL/GenBank/DDBJ databases">
        <title>The transcriptome of the halophilic microalga Tetraselmis sp. GSL018 isolated from the Great Salt Lake, Utah.</title>
        <authorList>
            <person name="Jinkerson R.E."/>
            <person name="D'Adamo S."/>
            <person name="Posewitz M.C."/>
        </authorList>
    </citation>
    <scope>NUCLEOTIDE SEQUENCE</scope>
    <source>
        <strain evidence="2">GSL018</strain>
    </source>
</reference>
<accession>A0A061RIL3</accession>
<feature type="region of interest" description="Disordered" evidence="1">
    <location>
        <begin position="286"/>
        <end position="330"/>
    </location>
</feature>
<evidence type="ECO:0000313" key="2">
    <source>
        <dbReference type="EMBL" id="JAC70351.1"/>
    </source>
</evidence>
<feature type="non-terminal residue" evidence="2">
    <location>
        <position position="473"/>
    </location>
</feature>
<dbReference type="AlphaFoldDB" id="A0A061RIL3"/>
<dbReference type="EMBL" id="GBEZ01015845">
    <property type="protein sequence ID" value="JAC70351.1"/>
    <property type="molecule type" value="Transcribed_RNA"/>
</dbReference>
<evidence type="ECO:0000256" key="1">
    <source>
        <dbReference type="SAM" id="MobiDB-lite"/>
    </source>
</evidence>
<feature type="region of interest" description="Disordered" evidence="1">
    <location>
        <begin position="413"/>
        <end position="473"/>
    </location>
</feature>
<dbReference type="InterPro" id="IPR027267">
    <property type="entry name" value="AH/BAR_dom_sf"/>
</dbReference>
<feature type="compositionally biased region" description="Polar residues" evidence="1">
    <location>
        <begin position="419"/>
        <end position="438"/>
    </location>
</feature>
<feature type="compositionally biased region" description="Basic and acidic residues" evidence="1">
    <location>
        <begin position="313"/>
        <end position="330"/>
    </location>
</feature>
<sequence>MSSVEHKELKVQSGSMFKNIRRHAGAEIRKYKGSPKSSALDAGPVDESTIRDLEQQRQRYEHLINCVQALAKETRQVVSGELSLSNKSSNLILKLKQAGQVLSSDSSTQLDTETVPSFAACGSSLEQHVQIIQQTFLPTIDSLVDRQKAVSKEISEHKQRKIDYEHYVYKIQGLEESVKSKGSSKDFQKLENNKQKLSTAAAAYEASTKQLGRTLSQATQDVAVELGVGLSSLARASAEAVSAEAEHMNRIQEKGPAWLSLEPPQSGSIVPAGNKPKLPGLPIAKGLAKQFGGGKTGARPPPPPPEGMSVDSDLQRRLADAEERNRAGAEAYDKLQAELDKTLEKLQISEHLQARAEKELEDARQEIERLRNSSSGDNVTKEEVVELQQRLRDAEHAEQAYKIRINGLERQLAEAAGQPNKTVSSPKTEYSNWAAANTTKEDSDWNPFGNQAREHLQTASSKQNGKSNDIPNT</sequence>
<gene>
    <name evidence="2" type="ORF">TSPGSL018_4333</name>
</gene>
<proteinExistence type="predicted"/>
<dbReference type="Gene3D" id="1.20.1270.60">
    <property type="entry name" value="Arfaptin homology (AH) domain/BAR domain"/>
    <property type="match status" value="1"/>
</dbReference>
<organism evidence="2">
    <name type="scientific">Tetraselmis sp. GSL018</name>
    <dbReference type="NCBI Taxonomy" id="582737"/>
    <lineage>
        <taxon>Eukaryota</taxon>
        <taxon>Viridiplantae</taxon>
        <taxon>Chlorophyta</taxon>
        <taxon>core chlorophytes</taxon>
        <taxon>Chlorodendrophyceae</taxon>
        <taxon>Chlorodendrales</taxon>
        <taxon>Chlorodendraceae</taxon>
        <taxon>Tetraselmis</taxon>
    </lineage>
</organism>
<name>A0A061RIL3_9CHLO</name>
<dbReference type="SUPFAM" id="SSF103657">
    <property type="entry name" value="BAR/IMD domain-like"/>
    <property type="match status" value="1"/>
</dbReference>
<feature type="compositionally biased region" description="Polar residues" evidence="1">
    <location>
        <begin position="457"/>
        <end position="473"/>
    </location>
</feature>